<feature type="region of interest" description="Disordered" evidence="1">
    <location>
        <begin position="17"/>
        <end position="109"/>
    </location>
</feature>
<protein>
    <recommendedName>
        <fullName evidence="4">SseB protein N-terminal domain-containing protein</fullName>
    </recommendedName>
</protein>
<gene>
    <name evidence="2" type="ORF">M3B43_02820</name>
</gene>
<comment type="caution">
    <text evidence="2">The sequence shown here is derived from an EMBL/GenBank/DDBJ whole genome shotgun (WGS) entry which is preliminary data.</text>
</comment>
<evidence type="ECO:0000313" key="2">
    <source>
        <dbReference type="EMBL" id="MCT1606276.1"/>
    </source>
</evidence>
<keyword evidence="3" id="KW-1185">Reference proteome</keyword>
<feature type="compositionally biased region" description="Low complexity" evidence="1">
    <location>
        <begin position="55"/>
        <end position="72"/>
    </location>
</feature>
<dbReference type="EMBL" id="JALXMO010000004">
    <property type="protein sequence ID" value="MCT1606276.1"/>
    <property type="molecule type" value="Genomic_DNA"/>
</dbReference>
<feature type="compositionally biased region" description="Basic and acidic residues" evidence="1">
    <location>
        <begin position="43"/>
        <end position="54"/>
    </location>
</feature>
<organism evidence="2 3">
    <name type="scientific">Nesterenkonia massiliensis</name>
    <dbReference type="NCBI Taxonomy" id="1232429"/>
    <lineage>
        <taxon>Bacteria</taxon>
        <taxon>Bacillati</taxon>
        <taxon>Actinomycetota</taxon>
        <taxon>Actinomycetes</taxon>
        <taxon>Micrococcales</taxon>
        <taxon>Micrococcaceae</taxon>
        <taxon>Nesterenkonia</taxon>
    </lineage>
</organism>
<evidence type="ECO:0000256" key="1">
    <source>
        <dbReference type="SAM" id="MobiDB-lite"/>
    </source>
</evidence>
<feature type="compositionally biased region" description="Low complexity" evidence="1">
    <location>
        <begin position="80"/>
        <end position="99"/>
    </location>
</feature>
<evidence type="ECO:0000313" key="3">
    <source>
        <dbReference type="Proteomes" id="UP001205046"/>
    </source>
</evidence>
<dbReference type="Proteomes" id="UP001205046">
    <property type="component" value="Unassembled WGS sequence"/>
</dbReference>
<proteinExistence type="predicted"/>
<evidence type="ECO:0008006" key="4">
    <source>
        <dbReference type="Google" id="ProtNLM"/>
    </source>
</evidence>
<accession>A0ABT2HNK8</accession>
<name>A0ABT2HNK8_9MICC</name>
<dbReference type="RefSeq" id="WP_260072462.1">
    <property type="nucleotide sequence ID" value="NZ_JALXMO010000004.1"/>
</dbReference>
<reference evidence="2 3" key="1">
    <citation type="submission" date="2022-04" db="EMBL/GenBank/DDBJ databases">
        <title>Human microbiome associated bacterial genomes.</title>
        <authorList>
            <person name="Sandstrom S."/>
            <person name="Salamzade R."/>
            <person name="Kalan L.R."/>
        </authorList>
    </citation>
    <scope>NUCLEOTIDE SEQUENCE [LARGE SCALE GENOMIC DNA]</scope>
    <source>
        <strain evidence="3">p3-SID767</strain>
    </source>
</reference>
<sequence length="301" mass="31723">MAGFFGRAYYEVTVQVSAPSTAPGSQLGAAAGERKLLPPPPKKNFEAHAERERSQPGSTAAAGPSGTGTQAQNDDVDTVSLSSPMSLSSSVGAESVVESQGRLPSERMRERGLLDDQDEDFARLMDDLWKALREPGPQQGPGAPVPLSAAGAVVVVAGLADHSRLAGDQLGLQQAVIWDASRHAEDSLHEVRRSLLLARAEAVAEQVPVLALVPLKFPRGQVRSGADAPVILEADQLWAAVDARRKPEDTRAWLSVLAEHRKVDGVLPLGVEETTSPDSVRQLGLPVLGAVDRGRGAQGPV</sequence>